<dbReference type="EMBL" id="AP024484">
    <property type="protein sequence ID" value="BCS86134.1"/>
    <property type="molecule type" value="Genomic_DNA"/>
</dbReference>
<keyword evidence="2" id="KW-1185">Reference proteome</keyword>
<gene>
    <name evidence="1" type="ORF">prwr041_20270</name>
</gene>
<protein>
    <recommendedName>
        <fullName evidence="3">WG repeat-containing protein</fullName>
    </recommendedName>
</protein>
<evidence type="ECO:0008006" key="3">
    <source>
        <dbReference type="Google" id="ProtNLM"/>
    </source>
</evidence>
<proteinExistence type="predicted"/>
<dbReference type="Proteomes" id="UP001319045">
    <property type="component" value="Chromosome"/>
</dbReference>
<sequence length="224" mass="26255">MKRITADNFEELYVDKIELAEIDKFVCCEMSRQIHRYIKGMSGSKNIMMRFEESLSKLSVPEKEKAIAKYIDLNRKAISGLDWKMVIVRAAANYSDTYSYWHRMISNPRKTVAYIQRIKRKYIKFHSVFEENGKFGIKDHEGKILIHPLYDFLRTPYVYVDDLCMMPVIAKKNGKMGLILPDGKDTVIAEFIYDDMQLRCEPPYFEGIQGKKHILIDRYGAKQA</sequence>
<name>A0ABN6EMB1_9BACT</name>
<organism evidence="1 2">
    <name type="scientific">Prevotella herbatica</name>
    <dbReference type="NCBI Taxonomy" id="2801997"/>
    <lineage>
        <taxon>Bacteria</taxon>
        <taxon>Pseudomonadati</taxon>
        <taxon>Bacteroidota</taxon>
        <taxon>Bacteroidia</taxon>
        <taxon>Bacteroidales</taxon>
        <taxon>Prevotellaceae</taxon>
        <taxon>Prevotella</taxon>
    </lineage>
</organism>
<evidence type="ECO:0000313" key="1">
    <source>
        <dbReference type="EMBL" id="BCS86134.1"/>
    </source>
</evidence>
<dbReference type="RefSeq" id="WP_207153721.1">
    <property type="nucleotide sequence ID" value="NZ_AP024484.1"/>
</dbReference>
<accession>A0ABN6EMB1</accession>
<reference evidence="1 2" key="1">
    <citation type="journal article" date="2022" name="Int. J. Syst. Evol. Microbiol.">
        <title>Prevotella herbatica sp. nov., a plant polysaccharide-decomposing anaerobic bacterium isolated from a methanogenic reactor.</title>
        <authorList>
            <person name="Uek A."/>
            <person name="Tonouchi A."/>
            <person name="Kaku N."/>
            <person name="Ueki K."/>
        </authorList>
    </citation>
    <scope>NUCLEOTIDE SEQUENCE [LARGE SCALE GENOMIC DNA]</scope>
    <source>
        <strain evidence="1 2">WR041</strain>
    </source>
</reference>
<evidence type="ECO:0000313" key="2">
    <source>
        <dbReference type="Proteomes" id="UP001319045"/>
    </source>
</evidence>